<feature type="compositionally biased region" description="Low complexity" evidence="5">
    <location>
        <begin position="851"/>
        <end position="860"/>
    </location>
</feature>
<proteinExistence type="inferred from homology"/>
<keyword evidence="1" id="KW-0547">Nucleotide-binding</keyword>
<accession>A0ABN9XD95</accession>
<evidence type="ECO:0000313" key="7">
    <source>
        <dbReference type="EMBL" id="CAK0896281.1"/>
    </source>
</evidence>
<name>A0ABN9XD95_9DINO</name>
<keyword evidence="2" id="KW-0342">GTP-binding</keyword>
<sequence>MAAFLPQCRPAAPASPGEREVLQGSAQSLASLGRVQTVAAPALAAPSAPPGPVQLLRVQRKEEKWWYEVCEEGAKMLERYGNRRIAVVSICGLYRTGKSYILNLLLERIQKQLPLFQVGSTSRACTEGLWLYGSLNADASGSPLLAFVDCEGFGSTQSDRTRDAQLMTLCALLSSVLVLNTKGALNEGLFNALALTCRFAEHVEDRGNEASRPELLWVLRDFQLDLVDASNAPISPSEYLENALRAAPATTRDVERGQAAHEVRQSLLRFFSQRSCATLVRPAEEEEDLQQLDRLQYSALRSEFRAGVEALRTKLIATCHSQPKLVGGQAIGCVGFVALMRQLVGALNDNAVLSVRGAWDAVQHTTCAGLLEELRGKACGTLRLLAKGQAAPGGAKLPMADDALAALVRSQRAEAKALWDRQAVGDEGVRAEYWQELEEAIDAEEASLRQKNTRLADEHLQRACKSWLEWLDRDRAAWSGDGERISSELLTLMQGMPSPALCRAAQLAIQAAGKQVSKCKSTLAENQLKFSEDLQQMKVASSKTDEVNSIRKELEKAKAELEATQEKLRAAVVAGQGTEMELQARDTELRSLRAKQHDALTDLDAMHTMEHELKAQLRMMIERDGKTQAELERLIAENAKAEADRQTGERALRMARLDAEASGAVRVQAEASLKDARARLGLAEEELKRSRADRETLQGDFDRARREEEEGRGASQKEREAERAELRQSREQLKALGERVEAREAELRGAREQLQGALADVERARAHEREEVKRLLKANSEKEASLREDLAWAKDAAVQAESKLNLSEKAARKARWEADTAAQEAKWLEGELRGGKGTDTAALASPPPVSGPSGRPSPLRLDSRRSFWQRAPFERSGE</sequence>
<dbReference type="Pfam" id="PF02263">
    <property type="entry name" value="GBP"/>
    <property type="match status" value="1"/>
</dbReference>
<dbReference type="InterPro" id="IPR027417">
    <property type="entry name" value="P-loop_NTPase"/>
</dbReference>
<dbReference type="EMBL" id="CAUYUJ010020167">
    <property type="protein sequence ID" value="CAK0896281.1"/>
    <property type="molecule type" value="Genomic_DNA"/>
</dbReference>
<dbReference type="Proteomes" id="UP001189429">
    <property type="component" value="Unassembled WGS sequence"/>
</dbReference>
<dbReference type="Gene3D" id="3.40.50.300">
    <property type="entry name" value="P-loop containing nucleotide triphosphate hydrolases"/>
    <property type="match status" value="1"/>
</dbReference>
<gene>
    <name evidence="7" type="ORF">PCOR1329_LOCUS74785</name>
</gene>
<organism evidence="7 8">
    <name type="scientific">Prorocentrum cordatum</name>
    <dbReference type="NCBI Taxonomy" id="2364126"/>
    <lineage>
        <taxon>Eukaryota</taxon>
        <taxon>Sar</taxon>
        <taxon>Alveolata</taxon>
        <taxon>Dinophyceae</taxon>
        <taxon>Prorocentrales</taxon>
        <taxon>Prorocentraceae</taxon>
        <taxon>Prorocentrum</taxon>
    </lineage>
</organism>
<feature type="coiled-coil region" evidence="4">
    <location>
        <begin position="540"/>
        <end position="574"/>
    </location>
</feature>
<evidence type="ECO:0000256" key="1">
    <source>
        <dbReference type="ARBA" id="ARBA00022741"/>
    </source>
</evidence>
<keyword evidence="8" id="KW-1185">Reference proteome</keyword>
<evidence type="ECO:0000256" key="2">
    <source>
        <dbReference type="ARBA" id="ARBA00023134"/>
    </source>
</evidence>
<evidence type="ECO:0000256" key="3">
    <source>
        <dbReference type="PROSITE-ProRule" id="PRU01052"/>
    </source>
</evidence>
<evidence type="ECO:0000256" key="5">
    <source>
        <dbReference type="SAM" id="MobiDB-lite"/>
    </source>
</evidence>
<feature type="region of interest" description="Disordered" evidence="5">
    <location>
        <begin position="688"/>
        <end position="730"/>
    </location>
</feature>
<reference evidence="7" key="1">
    <citation type="submission" date="2023-10" db="EMBL/GenBank/DDBJ databases">
        <authorList>
            <person name="Chen Y."/>
            <person name="Shah S."/>
            <person name="Dougan E. K."/>
            <person name="Thang M."/>
            <person name="Chan C."/>
        </authorList>
    </citation>
    <scope>NUCLEOTIDE SEQUENCE [LARGE SCALE GENOMIC DNA]</scope>
</reference>
<protein>
    <recommendedName>
        <fullName evidence="6">GB1/RHD3-type G domain-containing protein</fullName>
    </recommendedName>
</protein>
<evidence type="ECO:0000256" key="4">
    <source>
        <dbReference type="SAM" id="Coils"/>
    </source>
</evidence>
<dbReference type="InterPro" id="IPR015894">
    <property type="entry name" value="Guanylate-bd_N"/>
</dbReference>
<comment type="similarity">
    <text evidence="3">Belongs to the TRAFAC class dynamin-like GTPase superfamily. GB1/RHD3 GTPase family.</text>
</comment>
<evidence type="ECO:0000313" key="8">
    <source>
        <dbReference type="Proteomes" id="UP001189429"/>
    </source>
</evidence>
<dbReference type="PROSITE" id="PS51715">
    <property type="entry name" value="G_GB1_RHD3"/>
    <property type="match status" value="1"/>
</dbReference>
<dbReference type="PANTHER" id="PTHR10751">
    <property type="entry name" value="GUANYLATE BINDING PROTEIN"/>
    <property type="match status" value="1"/>
</dbReference>
<feature type="domain" description="GB1/RHD3-type G" evidence="6">
    <location>
        <begin position="82"/>
        <end position="321"/>
    </location>
</feature>
<keyword evidence="4" id="KW-0175">Coiled coil</keyword>
<dbReference type="InterPro" id="IPR030386">
    <property type="entry name" value="G_GB1_RHD3_dom"/>
</dbReference>
<feature type="region of interest" description="Disordered" evidence="5">
    <location>
        <begin position="828"/>
        <end position="878"/>
    </location>
</feature>
<dbReference type="SUPFAM" id="SSF52540">
    <property type="entry name" value="P-loop containing nucleoside triphosphate hydrolases"/>
    <property type="match status" value="1"/>
</dbReference>
<evidence type="ECO:0000259" key="6">
    <source>
        <dbReference type="PROSITE" id="PS51715"/>
    </source>
</evidence>
<comment type="caution">
    <text evidence="7">The sequence shown here is derived from an EMBL/GenBank/DDBJ whole genome shotgun (WGS) entry which is preliminary data.</text>
</comment>